<proteinExistence type="predicted"/>
<organism evidence="2">
    <name type="scientific">Tanacetum cinerariifolium</name>
    <name type="common">Dalmatian daisy</name>
    <name type="synonym">Chrysanthemum cinerariifolium</name>
    <dbReference type="NCBI Taxonomy" id="118510"/>
    <lineage>
        <taxon>Eukaryota</taxon>
        <taxon>Viridiplantae</taxon>
        <taxon>Streptophyta</taxon>
        <taxon>Embryophyta</taxon>
        <taxon>Tracheophyta</taxon>
        <taxon>Spermatophyta</taxon>
        <taxon>Magnoliopsida</taxon>
        <taxon>eudicotyledons</taxon>
        <taxon>Gunneridae</taxon>
        <taxon>Pentapetalae</taxon>
        <taxon>asterids</taxon>
        <taxon>campanulids</taxon>
        <taxon>Asterales</taxon>
        <taxon>Asteraceae</taxon>
        <taxon>Asteroideae</taxon>
        <taxon>Anthemideae</taxon>
        <taxon>Anthemidinae</taxon>
        <taxon>Tanacetum</taxon>
    </lineage>
</organism>
<evidence type="ECO:0000313" key="2">
    <source>
        <dbReference type="EMBL" id="GFA83689.1"/>
    </source>
</evidence>
<gene>
    <name evidence="2" type="ORF">Tci_655661</name>
</gene>
<dbReference type="EMBL" id="BKCJ010497466">
    <property type="protein sequence ID" value="GFA83689.1"/>
    <property type="molecule type" value="Genomic_DNA"/>
</dbReference>
<reference evidence="2" key="1">
    <citation type="journal article" date="2019" name="Sci. Rep.">
        <title>Draft genome of Tanacetum cinerariifolium, the natural source of mosquito coil.</title>
        <authorList>
            <person name="Yamashiro T."/>
            <person name="Shiraishi A."/>
            <person name="Satake H."/>
            <person name="Nakayama K."/>
        </authorList>
    </citation>
    <scope>NUCLEOTIDE SEQUENCE</scope>
</reference>
<protein>
    <submittedName>
        <fullName evidence="2">Uncharacterized protein</fullName>
    </submittedName>
</protein>
<name>A0A699KCA2_TANCI</name>
<dbReference type="AlphaFoldDB" id="A0A699KCA2"/>
<accession>A0A699KCA2</accession>
<comment type="caution">
    <text evidence="2">The sequence shown here is derived from an EMBL/GenBank/DDBJ whole genome shotgun (WGS) entry which is preliminary data.</text>
</comment>
<evidence type="ECO:0000256" key="1">
    <source>
        <dbReference type="SAM" id="MobiDB-lite"/>
    </source>
</evidence>
<sequence>MHTSRDNYLISTLRFISAKEESQTYRAQHPKSMTSHEMRETKAYKTYLGYATGATPLKKAQKFKKPASPQPTNVLVSPEEPTRKSKRVKRPTKKSTKAPTRGIVIRETLKMSLSKKKEKMIAEKHKGIDLLSKV</sequence>
<feature type="non-terminal residue" evidence="2">
    <location>
        <position position="134"/>
    </location>
</feature>
<feature type="region of interest" description="Disordered" evidence="1">
    <location>
        <begin position="59"/>
        <end position="102"/>
    </location>
</feature>
<feature type="compositionally biased region" description="Basic residues" evidence="1">
    <location>
        <begin position="84"/>
        <end position="96"/>
    </location>
</feature>